<gene>
    <name evidence="1" type="ORF">F0161_08655</name>
</gene>
<dbReference type="EMBL" id="CP043939">
    <property type="protein sequence ID" value="QER67909.1"/>
    <property type="molecule type" value="Genomic_DNA"/>
</dbReference>
<organism evidence="1 2">
    <name type="scientific">Paucilactobacillus nenjiangensis</name>
    <dbReference type="NCBI Taxonomy" id="1296540"/>
    <lineage>
        <taxon>Bacteria</taxon>
        <taxon>Bacillati</taxon>
        <taxon>Bacillota</taxon>
        <taxon>Bacilli</taxon>
        <taxon>Lactobacillales</taxon>
        <taxon>Lactobacillaceae</taxon>
        <taxon>Paucilactobacillus</taxon>
    </lineage>
</organism>
<sequence>MAQWSVVFTFHNTQTGKINSYLSKYENTTSRVVNNIDFKQFQQIWDSANLLSQKQRLQQILNDKLDDVRESIQKFRLPDDDADIRKVYAQSRVLALQNGFLAGIAKLQLNFDSISNLASQLKQINEQHIELLKDSY</sequence>
<reference evidence="1 2" key="1">
    <citation type="submission" date="2019-09" db="EMBL/GenBank/DDBJ databases">
        <title>Complete Genome Sequence of Lactobacillus nenjiangensis SH-Y15, isolated from sauerkraut.</title>
        <authorList>
            <person name="Yang H."/>
        </authorList>
    </citation>
    <scope>NUCLEOTIDE SEQUENCE [LARGE SCALE GENOMIC DNA]</scope>
    <source>
        <strain evidence="1 2">SH-Y15</strain>
    </source>
</reference>
<dbReference type="RefSeq" id="WP_137601186.1">
    <property type="nucleotide sequence ID" value="NZ_BJEB01000003.1"/>
</dbReference>
<dbReference type="AlphaFoldDB" id="A0A5P1X5E9"/>
<protein>
    <submittedName>
        <fullName evidence="1">Uncharacterized protein</fullName>
    </submittedName>
</protein>
<dbReference type="Proteomes" id="UP000325295">
    <property type="component" value="Chromosome"/>
</dbReference>
<evidence type="ECO:0000313" key="1">
    <source>
        <dbReference type="EMBL" id="QER67909.1"/>
    </source>
</evidence>
<dbReference type="KEGG" id="lnn:F0161_08655"/>
<name>A0A5P1X5E9_9LACO</name>
<proteinExistence type="predicted"/>
<evidence type="ECO:0000313" key="2">
    <source>
        <dbReference type="Proteomes" id="UP000325295"/>
    </source>
</evidence>
<keyword evidence="2" id="KW-1185">Reference proteome</keyword>
<accession>A0A5P1X5E9</accession>